<sequence length="101" mass="11749">MFRACQFIKYITTSAGRQIRVAFVTKTDVWERAFLSKEVQNEFAAVAEKYKDTIKPETVTLAMKKVFPLSEHPSQNDPAKHFTVFELDKDEKVVASKHYYK</sequence>
<protein>
    <submittedName>
        <fullName evidence="1">Uncharacterized protein</fullName>
    </submittedName>
</protein>
<organism evidence="1">
    <name type="scientific">Trichophyton rubrum CBS 288.86</name>
    <dbReference type="NCBI Taxonomy" id="1215330"/>
    <lineage>
        <taxon>Eukaryota</taxon>
        <taxon>Fungi</taxon>
        <taxon>Dikarya</taxon>
        <taxon>Ascomycota</taxon>
        <taxon>Pezizomycotina</taxon>
        <taxon>Eurotiomycetes</taxon>
        <taxon>Eurotiomycetidae</taxon>
        <taxon>Onygenales</taxon>
        <taxon>Arthrodermataceae</taxon>
        <taxon>Trichophyton</taxon>
    </lineage>
</organism>
<dbReference type="HOGENOM" id="CLU_152044_1_0_1"/>
<dbReference type="OrthoDB" id="5235678at2759"/>
<reference evidence="1" key="1">
    <citation type="submission" date="2014-02" db="EMBL/GenBank/DDBJ databases">
        <title>The Genome Sequence of Trichophyton rubrum (morphotype fischeri) CBS 288.86.</title>
        <authorList>
            <consortium name="The Broad Institute Genomics Platform"/>
            <person name="Cuomo C.A."/>
            <person name="White T.C."/>
            <person name="Graser Y."/>
            <person name="Martinez-Rossi N."/>
            <person name="Heitman J."/>
            <person name="Young S.K."/>
            <person name="Zeng Q."/>
            <person name="Gargeya S."/>
            <person name="Abouelleil A."/>
            <person name="Alvarado L."/>
            <person name="Chapman S.B."/>
            <person name="Gainer-Dewar J."/>
            <person name="Goldberg J."/>
            <person name="Griggs A."/>
            <person name="Gujja S."/>
            <person name="Hansen M."/>
            <person name="Howarth C."/>
            <person name="Imamovic A."/>
            <person name="Larimer J."/>
            <person name="Martinez D."/>
            <person name="Murphy C."/>
            <person name="Pearson M.D."/>
            <person name="Persinoti G."/>
            <person name="Poon T."/>
            <person name="Priest M."/>
            <person name="Roberts A.D."/>
            <person name="Saif S."/>
            <person name="Shea T.D."/>
            <person name="Sykes S.N."/>
            <person name="Wortman J."/>
            <person name="Nusbaum C."/>
            <person name="Birren B."/>
        </authorList>
    </citation>
    <scope>NUCLEOTIDE SEQUENCE [LARGE SCALE GENOMIC DNA]</scope>
    <source>
        <strain evidence="1">CBS 288.86</strain>
    </source>
</reference>
<gene>
    <name evidence="1" type="ORF">H103_05454</name>
</gene>
<proteinExistence type="predicted"/>
<dbReference type="AlphaFoldDB" id="A0A022VYT6"/>
<evidence type="ECO:0000313" key="1">
    <source>
        <dbReference type="EMBL" id="EZF51240.1"/>
    </source>
</evidence>
<dbReference type="EMBL" id="KK207872">
    <property type="protein sequence ID" value="EZF51240.1"/>
    <property type="molecule type" value="Genomic_DNA"/>
</dbReference>
<dbReference type="Proteomes" id="UP000023758">
    <property type="component" value="Unassembled WGS sequence"/>
</dbReference>
<name>A0A022VYT6_TRIRU</name>
<accession>A0A022VYT6</accession>